<feature type="compositionally biased region" description="Low complexity" evidence="4">
    <location>
        <begin position="670"/>
        <end position="685"/>
    </location>
</feature>
<feature type="compositionally biased region" description="Basic and acidic residues" evidence="4">
    <location>
        <begin position="401"/>
        <end position="413"/>
    </location>
</feature>
<feature type="repeat" description="Filamin" evidence="3">
    <location>
        <begin position="1600"/>
        <end position="1694"/>
    </location>
</feature>
<dbReference type="GO" id="GO:0051015">
    <property type="term" value="F:actin filament binding"/>
    <property type="evidence" value="ECO:0007669"/>
    <property type="project" value="InterPro"/>
</dbReference>
<feature type="compositionally biased region" description="Polar residues" evidence="4">
    <location>
        <begin position="859"/>
        <end position="886"/>
    </location>
</feature>
<evidence type="ECO:0000256" key="2">
    <source>
        <dbReference type="ARBA" id="ARBA00022737"/>
    </source>
</evidence>
<feature type="compositionally biased region" description="Low complexity" evidence="4">
    <location>
        <begin position="538"/>
        <end position="549"/>
    </location>
</feature>
<reference evidence="6" key="1">
    <citation type="submission" date="2025-08" db="UniProtKB">
        <authorList>
            <consortium name="RefSeq"/>
        </authorList>
    </citation>
    <scope>IDENTIFICATION</scope>
    <source>
        <tissue evidence="6">Gonad</tissue>
    </source>
</reference>
<feature type="compositionally biased region" description="Pro residues" evidence="4">
    <location>
        <begin position="686"/>
        <end position="699"/>
    </location>
</feature>
<dbReference type="RefSeq" id="XP_019634780.1">
    <property type="nucleotide sequence ID" value="XM_019779221.1"/>
</dbReference>
<dbReference type="InterPro" id="IPR013783">
    <property type="entry name" value="Ig-like_fold"/>
</dbReference>
<feature type="compositionally biased region" description="Low complexity" evidence="4">
    <location>
        <begin position="500"/>
        <end position="525"/>
    </location>
</feature>
<dbReference type="InterPro" id="IPR044801">
    <property type="entry name" value="Filamin"/>
</dbReference>
<feature type="compositionally biased region" description="Basic and acidic residues" evidence="4">
    <location>
        <begin position="81"/>
        <end position="97"/>
    </location>
</feature>
<gene>
    <name evidence="6" type="primary">LOC109477814</name>
</gene>
<feature type="repeat" description="Filamin" evidence="3">
    <location>
        <begin position="1706"/>
        <end position="1783"/>
    </location>
</feature>
<sequence length="2652" mass="286260">MATADSDEETILQFTSSVYLRIRNSKTSLIDLNDTSSSRRPPSIASSVCGSVRSTRYDTITENPTDEQPQLSTDDQLLLPTDEHPQLSTDEVFKPTEGEVPTYPFSDSGVSSLEEVFVRDPEDRTEDTETEVEKDPNQVEKKKVLLDDIRALGQLGREDSSSESTLSIDESDREEEDTPVHSTEDSATEENVTESDPVKLDTELTVQASVQESSTSQLQEETIPEPVSASSSSSFAREEEEESEEGMSTKQAAQTHDARTSVLEDIRKIGEKRSPDIIDDQLQSKKSKPSYTSSESDDSLRKPPGYTPAVSATPAEEVQSSLPPGGANPPVREPQAGSHIPQSVLAGGKPKGEPTKPRGVQEGNVKKKASFFRKKGQSDEELSRQPSPPPKIRTSGPGVMDRIKTFFGRERTSYDLQQAQTDVGIKYGTSHTLPDEPRERKPLLELQEEAPKLRKADVTVVEDEENSLPTPTVVRSHQANSREPGTSSSSGAENLKGSLKKAAVPEVKAAPAPAINASAAGPTAALPTKEAKLERKTSSSSLTSASSLDLPKKKKLKKKERKSSTSSKSSVSSLSSVDDRKTGPMNMDAEDSNLPPSRVVGSKPSSLKMKTSPVLESTPPLEVQKPPSPVVNTAPPMATKKTPSPEVKASPPVEVQKAPPPVQKAPPPVKKASPMVQKTPPSVKKTPPPVKKTPPPVKKTPPLVQKTSPPVVKASPAVEVQRPPSPVKKTTPFDEVRAPFLAAFFSFRQSAHAFSSKKRYTVEKALAKRAWSVEKVDAPWPSQAKSFSPVEKVSTPFSPMNASPPILSSSSLPVQRPAARPAQLKKTPESPRVREPVSPVYVVEPAEPVKTTPPPVLPQANQVTQVETQSPAPPVNNSVSLQTARSPTEIEGARQSVLGNIKQLRKDSSSSSSSSSDSEEEVAPTTEAPAATPVFPTEATPTVVEEVRSAPPPVMEAPKDKSTFEKIKDKADDMFSKKTTLKAKRIEGREIDDVDQIKEILKNKKGAKIIIVSEDELTSSSSSSSDDEYEKPASPMPEQVAVATADEAHSAPPPSKLLNGEPETSGKVIVSGSGLGHVPVHRTAKFMVSAENVEELPMEIIVTGPRKDRLPCRYNDANGSIQVEYVPEEVGEHDISVKYNGTEVPGGPFVCHAYDITKIKVSEAKWDVGKDVEVPIDTSRVGQGNLSASVTKDGRDIGSKLIDQGDGKQMLSFNPEGVGLYNIGLTFNKTNVPVRCPVIDPNQVAVRGEGYRRGHYLPVGETVSFNVDTTESGDAPVVATVTDSVDRDVPCDVYKDGSIYTATYTPKEPGDHKVNVKFAGLTVASSPVTVHAYDVNRVSLGPLSKRDELGYVSTIVDTKKAGSGILNTSVTTKDETVPHNCDKLDTGKYKVSFQPKRLGQYEVHAEYNDVTVPGSPLVYENFDTSDIVVGGEGLGNVPVGKLAKFQVDASKTPGGDVVVKIAGPSEDATVQGEIVEEDDIYTVLYIPAEVGEHEFLVLKDDVNIKGSPFISHAYDPSKIQVTNQSKAKIRDRVQIQIDTTKAGRGTLGGEVRSNGRTIHSQMSSTQPGLYSLCYTADKSGQYSTILRFNKEDVPGSPYVCTVASAEEVQVKGEELVPVGQRALWAIDTSRAGDGEVTVKIAGPRKGADYAGSVTPSDQDKVTNVEYLPSDVGQYDFLVLFDGEPVKQKPFVSHAYDASAVAVNAQERGKIGKEVCHKVDTTNAGQGVLKAVVAAGGQDVPSKLSSAGEGLYDLTFTPKNSAAHLTTFSFNDEMVKGSPFTTVLSTPEDIVVMGAGIGDQKCIPVNKEAIMKIDATKAGDEEVVVKVAGPTERDFPCEMNAEDQIYSVNFMPVDVGDHKFMVKYGEEEVKESPFIAHAFDPSKVEVQSVPKAKLGQQVSLKIDGRNAGKAELTGEISKDGDKVPSELWKADDGRHLMTFLANELGTYNAHIRHGGFPVEGSPFPCKVYNMDAVDVHGDGVSETLPLPVNEKTTFYMETKGPGNVEDALVKVSDPTGKDVPANITAHNGIYHVDYTPREIGQHKVRVHYDEKEVSGSPYTVNVFDANRIRADPDRTATVNQPVNIKVDARDAGPGKLTYSVDPDVPDVMTEPSRDQYLVQYTPTQPGSYSVDMKYNNKPVPGTPFVCDVQAEPQIGVAGSGLLRGYVDEKATFDINAQNCKLEELGVRISNSKGFVPHEVDSQGDQHKVIYTPRDAGPHTVDIVYFGKHVEGSPFYPNISAPGNVQILGKPGEMVADRRKLPLTVDRTCNVELDASTAGPGTFKSVVRGPSGEIQSSVTDVGNDRHNLKFTPLEKGDHEISVLYAGRDIKHSPFRADVQEPDIVQAIDDQPVQQSMPPPVRAPSLASQPPRSPSQSSRPVEAPSPIPQPALVPEPAQVSPPEQVAQPAQVPPQAQVSPPEQVAQPAQVPQPKQVATEPVGDVILKGLPEYANAKTPFRVHVDTRPAPGGGTLASRCFGPSKSSDVQLYDFENGTYELKVTPKEKGRHTLEVVYDQKHAPGSPHVFEVGSKSDYKRVKVFGPGLNNGMINYYRGNFLCDTRGAGEGDLSVRIQGPKGAFKVRMNPLAENERVIAVSYDPTFPGNYDITVKWSDKHVPGSPFRVYLAPPSSEPMGQPEIPPMMQQSIPRSRGSSRY</sequence>
<feature type="region of interest" description="Disordered" evidence="4">
    <location>
        <begin position="32"/>
        <end position="140"/>
    </location>
</feature>
<dbReference type="SUPFAM" id="SSF81296">
    <property type="entry name" value="E set domains"/>
    <property type="match status" value="16"/>
</dbReference>
<dbReference type="FunFam" id="2.60.40.10:FF:001145">
    <property type="entry name" value="Jitterbug, isoform I"/>
    <property type="match status" value="1"/>
</dbReference>
<evidence type="ECO:0000313" key="6">
    <source>
        <dbReference type="RefSeq" id="XP_019634780.1"/>
    </source>
</evidence>
<feature type="region of interest" description="Disordered" evidence="4">
    <location>
        <begin position="1044"/>
        <end position="1063"/>
    </location>
</feature>
<accession>A0A6P4YZQ9</accession>
<proteinExistence type="inferred from homology"/>
<dbReference type="GeneID" id="109477814"/>
<dbReference type="OrthoDB" id="18740at2759"/>
<feature type="compositionally biased region" description="Basic and acidic residues" evidence="4">
    <location>
        <begin position="131"/>
        <end position="140"/>
    </location>
</feature>
<feature type="compositionally biased region" description="Low complexity" evidence="4">
    <location>
        <begin position="2360"/>
        <end position="2377"/>
    </location>
</feature>
<feature type="repeat" description="Filamin" evidence="3">
    <location>
        <begin position="1781"/>
        <end position="1877"/>
    </location>
</feature>
<feature type="compositionally biased region" description="Basic residues" evidence="4">
    <location>
        <begin position="366"/>
        <end position="375"/>
    </location>
</feature>
<feature type="compositionally biased region" description="Low complexity" evidence="4">
    <location>
        <begin position="36"/>
        <end position="47"/>
    </location>
</feature>
<feature type="compositionally biased region" description="Basic and acidic residues" evidence="4">
    <location>
        <begin position="826"/>
        <end position="835"/>
    </location>
</feature>
<organism evidence="5 6">
    <name type="scientific">Branchiostoma belcheri</name>
    <name type="common">Amphioxus</name>
    <dbReference type="NCBI Taxonomy" id="7741"/>
    <lineage>
        <taxon>Eukaryota</taxon>
        <taxon>Metazoa</taxon>
        <taxon>Chordata</taxon>
        <taxon>Cephalochordata</taxon>
        <taxon>Leptocardii</taxon>
        <taxon>Amphioxiformes</taxon>
        <taxon>Branchiostomatidae</taxon>
        <taxon>Branchiostoma</taxon>
    </lineage>
</organism>
<evidence type="ECO:0000256" key="4">
    <source>
        <dbReference type="SAM" id="MobiDB-lite"/>
    </source>
</evidence>
<feature type="repeat" description="Filamin" evidence="3">
    <location>
        <begin position="1511"/>
        <end position="1602"/>
    </location>
</feature>
<feature type="repeat" description="Filamin" evidence="3">
    <location>
        <begin position="2438"/>
        <end position="2525"/>
    </location>
</feature>
<feature type="region of interest" description="Disordered" evidence="4">
    <location>
        <begin position="1016"/>
        <end position="1037"/>
    </location>
</feature>
<feature type="repeat" description="Filamin" evidence="3">
    <location>
        <begin position="1356"/>
        <end position="1421"/>
    </location>
</feature>
<dbReference type="InterPro" id="IPR017868">
    <property type="entry name" value="Filamin/ABP280_repeat-like"/>
</dbReference>
<feature type="compositionally biased region" description="Polar residues" evidence="4">
    <location>
        <begin position="467"/>
        <end position="492"/>
    </location>
</feature>
<dbReference type="Gene3D" id="2.60.40.10">
    <property type="entry name" value="Immunoglobulins"/>
    <property type="match status" value="16"/>
</dbReference>
<name>A0A6P4YZQ9_BRABE</name>
<dbReference type="InterPro" id="IPR014756">
    <property type="entry name" value="Ig_E-set"/>
</dbReference>
<feature type="repeat" description="Filamin" evidence="3">
    <location>
        <begin position="1161"/>
        <end position="1233"/>
    </location>
</feature>
<feature type="repeat" description="Filamin" evidence="3">
    <location>
        <begin position="1419"/>
        <end position="1513"/>
    </location>
</feature>
<dbReference type="Proteomes" id="UP000515135">
    <property type="component" value="Unplaced"/>
</dbReference>
<feature type="compositionally biased region" description="Polar residues" evidence="4">
    <location>
        <begin position="48"/>
        <end position="75"/>
    </location>
</feature>
<dbReference type="GO" id="GO:0030036">
    <property type="term" value="P:actin cytoskeleton organization"/>
    <property type="evidence" value="ECO:0007669"/>
    <property type="project" value="InterPro"/>
</dbReference>
<feature type="compositionally biased region" description="Polar residues" evidence="4">
    <location>
        <begin position="204"/>
        <end position="220"/>
    </location>
</feature>
<feature type="compositionally biased region" description="Low complexity" evidence="4">
    <location>
        <begin position="2393"/>
        <end position="2433"/>
    </location>
</feature>
<keyword evidence="5" id="KW-1185">Reference proteome</keyword>
<evidence type="ECO:0000256" key="3">
    <source>
        <dbReference type="PROSITE-ProRule" id="PRU00087"/>
    </source>
</evidence>
<dbReference type="InterPro" id="IPR001298">
    <property type="entry name" value="Filamin/ABP280_rpt"/>
</dbReference>
<keyword evidence="2" id="KW-0677">Repeat</keyword>
<dbReference type="SMART" id="SM00557">
    <property type="entry name" value="IG_FLMN"/>
    <property type="match status" value="16"/>
</dbReference>
<feature type="region of interest" description="Disordered" evidence="4">
    <location>
        <begin position="781"/>
        <end position="941"/>
    </location>
</feature>
<feature type="repeat" description="Filamin" evidence="3">
    <location>
        <begin position="2526"/>
        <end position="2622"/>
    </location>
</feature>
<feature type="repeat" description="Filamin" evidence="3">
    <location>
        <begin position="2235"/>
        <end position="2336"/>
    </location>
</feature>
<feature type="compositionally biased region" description="Basic residues" evidence="4">
    <location>
        <begin position="552"/>
        <end position="561"/>
    </location>
</feature>
<feature type="compositionally biased region" description="Basic and acidic residues" evidence="4">
    <location>
        <begin position="256"/>
        <end position="276"/>
    </location>
</feature>
<feature type="repeat" description="Filamin" evidence="3">
    <location>
        <begin position="1060"/>
        <end position="1153"/>
    </location>
</feature>
<dbReference type="PANTHER" id="PTHR38537:SF16">
    <property type="entry name" value="CALPONIN-HOMOLOGY (CH) DOMAIN-CONTAINING PROTEIN"/>
    <property type="match status" value="1"/>
</dbReference>
<feature type="repeat" description="Filamin" evidence="3">
    <location>
        <begin position="1964"/>
        <end position="2061"/>
    </location>
</feature>
<feature type="compositionally biased region" description="Low complexity" evidence="4">
    <location>
        <begin position="923"/>
        <end position="941"/>
    </location>
</feature>
<feature type="repeat" description="Filamin" evidence="3">
    <location>
        <begin position="1875"/>
        <end position="1966"/>
    </location>
</feature>
<feature type="region of interest" description="Disordered" evidence="4">
    <location>
        <begin position="2348"/>
        <end position="2433"/>
    </location>
</feature>
<feature type="repeat" description="Filamin" evidence="3">
    <location>
        <begin position="2072"/>
        <end position="2147"/>
    </location>
</feature>
<feature type="compositionally biased region" description="Pro residues" evidence="4">
    <location>
        <begin position="2380"/>
        <end position="2390"/>
    </location>
</feature>
<feature type="compositionally biased region" description="Low complexity" evidence="4">
    <location>
        <begin position="564"/>
        <end position="576"/>
    </location>
</feature>
<feature type="region of interest" description="Disordered" evidence="4">
    <location>
        <begin position="2624"/>
        <end position="2652"/>
    </location>
</feature>
<dbReference type="PROSITE" id="PS50194">
    <property type="entry name" value="FILAMIN_REPEAT"/>
    <property type="match status" value="16"/>
</dbReference>
<comment type="similarity">
    <text evidence="1">Belongs to the filamin family.</text>
</comment>
<feature type="compositionally biased region" description="Basic and acidic residues" evidence="4">
    <location>
        <begin position="433"/>
        <end position="457"/>
    </location>
</feature>
<feature type="compositionally biased region" description="Low complexity" evidence="4">
    <location>
        <begin position="803"/>
        <end position="813"/>
    </location>
</feature>
<feature type="repeat" description="Filamin" evidence="3">
    <location>
        <begin position="2145"/>
        <end position="2237"/>
    </location>
</feature>
<protein>
    <submittedName>
        <fullName evidence="6">Filamin-A-like isoform X2</fullName>
    </submittedName>
</protein>
<evidence type="ECO:0000313" key="5">
    <source>
        <dbReference type="Proteomes" id="UP000515135"/>
    </source>
</evidence>
<dbReference type="Pfam" id="PF00630">
    <property type="entry name" value="Filamin"/>
    <property type="match status" value="15"/>
</dbReference>
<feature type="compositionally biased region" description="Pro residues" evidence="4">
    <location>
        <begin position="658"/>
        <end position="669"/>
    </location>
</feature>
<feature type="repeat" description="Filamin" evidence="3">
    <location>
        <begin position="1236"/>
        <end position="1332"/>
    </location>
</feature>
<feature type="region of interest" description="Disordered" evidence="4">
    <location>
        <begin position="152"/>
        <end position="732"/>
    </location>
</feature>
<dbReference type="PANTHER" id="PTHR38537">
    <property type="entry name" value="JITTERBUG, ISOFORM N"/>
    <property type="match status" value="1"/>
</dbReference>
<feature type="compositionally biased region" description="Polar residues" evidence="4">
    <location>
        <begin position="2639"/>
        <end position="2652"/>
    </location>
</feature>
<evidence type="ECO:0000256" key="1">
    <source>
        <dbReference type="ARBA" id="ARBA00009238"/>
    </source>
</evidence>